<organism evidence="1 2">
    <name type="scientific">Dermacentor silvarum</name>
    <name type="common">Tick</name>
    <dbReference type="NCBI Taxonomy" id="543639"/>
    <lineage>
        <taxon>Eukaryota</taxon>
        <taxon>Metazoa</taxon>
        <taxon>Ecdysozoa</taxon>
        <taxon>Arthropoda</taxon>
        <taxon>Chelicerata</taxon>
        <taxon>Arachnida</taxon>
        <taxon>Acari</taxon>
        <taxon>Parasitiformes</taxon>
        <taxon>Ixodida</taxon>
        <taxon>Ixodoidea</taxon>
        <taxon>Ixodidae</taxon>
        <taxon>Rhipicephalinae</taxon>
        <taxon>Dermacentor</taxon>
    </lineage>
</organism>
<proteinExistence type="predicted"/>
<reference evidence="1" key="1">
    <citation type="submission" date="2020-05" db="EMBL/GenBank/DDBJ databases">
        <title>Large-scale comparative analyses of tick genomes elucidate their genetic diversity and vector capacities.</title>
        <authorList>
            <person name="Jia N."/>
            <person name="Wang J."/>
            <person name="Shi W."/>
            <person name="Du L."/>
            <person name="Sun Y."/>
            <person name="Zhan W."/>
            <person name="Jiang J."/>
            <person name="Wang Q."/>
            <person name="Zhang B."/>
            <person name="Ji P."/>
            <person name="Sakyi L.B."/>
            <person name="Cui X."/>
            <person name="Yuan T."/>
            <person name="Jiang B."/>
            <person name="Yang W."/>
            <person name="Lam T.T.-Y."/>
            <person name="Chang Q."/>
            <person name="Ding S."/>
            <person name="Wang X."/>
            <person name="Zhu J."/>
            <person name="Ruan X."/>
            <person name="Zhao L."/>
            <person name="Wei J."/>
            <person name="Que T."/>
            <person name="Du C."/>
            <person name="Cheng J."/>
            <person name="Dai P."/>
            <person name="Han X."/>
            <person name="Huang E."/>
            <person name="Gao Y."/>
            <person name="Liu J."/>
            <person name="Shao H."/>
            <person name="Ye R."/>
            <person name="Li L."/>
            <person name="Wei W."/>
            <person name="Wang X."/>
            <person name="Wang C."/>
            <person name="Yang T."/>
            <person name="Huo Q."/>
            <person name="Li W."/>
            <person name="Guo W."/>
            <person name="Chen H."/>
            <person name="Zhou L."/>
            <person name="Ni X."/>
            <person name="Tian J."/>
            <person name="Zhou Y."/>
            <person name="Sheng Y."/>
            <person name="Liu T."/>
            <person name="Pan Y."/>
            <person name="Xia L."/>
            <person name="Li J."/>
            <person name="Zhao F."/>
            <person name="Cao W."/>
        </authorList>
    </citation>
    <scope>NUCLEOTIDE SEQUENCE</scope>
    <source>
        <strain evidence="1">Dsil-2018</strain>
    </source>
</reference>
<name>A0ACB8DW56_DERSI</name>
<accession>A0ACB8DW56</accession>
<dbReference type="EMBL" id="CM023470">
    <property type="protein sequence ID" value="KAH7978608.1"/>
    <property type="molecule type" value="Genomic_DNA"/>
</dbReference>
<protein>
    <submittedName>
        <fullName evidence="1">Uncharacterized protein</fullName>
    </submittedName>
</protein>
<comment type="caution">
    <text evidence="1">The sequence shown here is derived from an EMBL/GenBank/DDBJ whole genome shotgun (WGS) entry which is preliminary data.</text>
</comment>
<keyword evidence="2" id="KW-1185">Reference proteome</keyword>
<dbReference type="Proteomes" id="UP000821865">
    <property type="component" value="Chromosome 1"/>
</dbReference>
<gene>
    <name evidence="1" type="ORF">HPB49_006095</name>
</gene>
<sequence length="273" mass="30659">MCLFFRHMRDPMDIGYDGGAHMRSLVMGVSSCPPSGEDHQKLFRNTHQQGHRVPSLDELVHLVHEAACHPVVACAQGTDKTALNDIFPTLNISRRGMHTKTYQDYVKLKMNPASQKAAVLVIDDCASTVRTLYADLNYENPRNIAVSFDGTWLTRGHSSHICVGTVIELFMGCALDFVVLSNFCLGCQLGPKEDDPRIDEDDDNSNAENDSLQNKRRELPEQGQSAPGFIGHLQANRQVFPKVEALEAEPRRSTRQRNKPQRLQYEANFHQVS</sequence>
<evidence type="ECO:0000313" key="1">
    <source>
        <dbReference type="EMBL" id="KAH7978608.1"/>
    </source>
</evidence>
<evidence type="ECO:0000313" key="2">
    <source>
        <dbReference type="Proteomes" id="UP000821865"/>
    </source>
</evidence>